<accession>A0A9D1UPF0</accession>
<evidence type="ECO:0000313" key="2">
    <source>
        <dbReference type="Proteomes" id="UP000824192"/>
    </source>
</evidence>
<protein>
    <submittedName>
        <fullName evidence="1">DUF2313 domain-containing protein</fullName>
    </submittedName>
</protein>
<organism evidence="1 2">
    <name type="scientific">Candidatus Flavonifractor merdipullorum</name>
    <dbReference type="NCBI Taxonomy" id="2838590"/>
    <lineage>
        <taxon>Bacteria</taxon>
        <taxon>Bacillati</taxon>
        <taxon>Bacillota</taxon>
        <taxon>Clostridia</taxon>
        <taxon>Eubacteriales</taxon>
        <taxon>Oscillospiraceae</taxon>
        <taxon>Flavonifractor</taxon>
    </lineage>
</organism>
<reference evidence="1" key="2">
    <citation type="submission" date="2021-04" db="EMBL/GenBank/DDBJ databases">
        <authorList>
            <person name="Gilroy R."/>
        </authorList>
    </citation>
    <scope>NUCLEOTIDE SEQUENCE</scope>
    <source>
        <strain evidence="1">ChiGjej6B6-1540</strain>
    </source>
</reference>
<sequence length="196" mass="21820">MSYVQDLKALLEPMGVYRLEGSLNGGALTAAGEALDQCGDELAQVQREMLLTTAESWGLSKIEALLTRRPVTENLPDRRAALAALLRIGGDSFTLQAINDNLRGCGLNAVAEETGVPGEIAVRFPDVPGIPDGFDEMKGIIEEILPCHLGIEYRYWYITWEEMETRFGRWSVLDGLDVTWEELEKMVERYRLEGAV</sequence>
<evidence type="ECO:0000313" key="1">
    <source>
        <dbReference type="EMBL" id="HIW93915.1"/>
    </source>
</evidence>
<name>A0A9D1UPF0_9FIRM</name>
<gene>
    <name evidence="1" type="ORF">H9868_05170</name>
</gene>
<reference evidence="1" key="1">
    <citation type="journal article" date="2021" name="PeerJ">
        <title>Extensive microbial diversity within the chicken gut microbiome revealed by metagenomics and culture.</title>
        <authorList>
            <person name="Gilroy R."/>
            <person name="Ravi A."/>
            <person name="Getino M."/>
            <person name="Pursley I."/>
            <person name="Horton D.L."/>
            <person name="Alikhan N.F."/>
            <person name="Baker D."/>
            <person name="Gharbi K."/>
            <person name="Hall N."/>
            <person name="Watson M."/>
            <person name="Adriaenssens E.M."/>
            <person name="Foster-Nyarko E."/>
            <person name="Jarju S."/>
            <person name="Secka A."/>
            <person name="Antonio M."/>
            <person name="Oren A."/>
            <person name="Chaudhuri R.R."/>
            <person name="La Ragione R."/>
            <person name="Hildebrand F."/>
            <person name="Pallen M.J."/>
        </authorList>
    </citation>
    <scope>NUCLEOTIDE SEQUENCE</scope>
    <source>
        <strain evidence="1">ChiGjej6B6-1540</strain>
    </source>
</reference>
<proteinExistence type="predicted"/>
<comment type="caution">
    <text evidence="1">The sequence shown here is derived from an EMBL/GenBank/DDBJ whole genome shotgun (WGS) entry which is preliminary data.</text>
</comment>
<dbReference type="Proteomes" id="UP000824192">
    <property type="component" value="Unassembled WGS sequence"/>
</dbReference>
<dbReference type="EMBL" id="DXGA01000106">
    <property type="protein sequence ID" value="HIW93915.1"/>
    <property type="molecule type" value="Genomic_DNA"/>
</dbReference>
<dbReference type="AlphaFoldDB" id="A0A9D1UPF0"/>